<name>A0A1G7U0D7_9PROT</name>
<dbReference type="STRING" id="1082479.SAMN05216241_11110"/>
<gene>
    <name evidence="2" type="ORF">SAMN05216241_11110</name>
</gene>
<keyword evidence="1" id="KW-0732">Signal</keyword>
<dbReference type="Proteomes" id="UP000199415">
    <property type="component" value="Unassembled WGS sequence"/>
</dbReference>
<evidence type="ECO:0000313" key="2">
    <source>
        <dbReference type="EMBL" id="SDG40529.1"/>
    </source>
</evidence>
<protein>
    <submittedName>
        <fullName evidence="2">Uncharacterized protein</fullName>
    </submittedName>
</protein>
<dbReference type="OrthoDB" id="9770889at2"/>
<evidence type="ECO:0000256" key="1">
    <source>
        <dbReference type="SAM" id="SignalP"/>
    </source>
</evidence>
<feature type="signal peptide" evidence="1">
    <location>
        <begin position="1"/>
        <end position="22"/>
    </location>
</feature>
<dbReference type="AlphaFoldDB" id="A0A1G7U0D7"/>
<organism evidence="2 3">
    <name type="scientific">Limimonas halophila</name>
    <dbReference type="NCBI Taxonomy" id="1082479"/>
    <lineage>
        <taxon>Bacteria</taxon>
        <taxon>Pseudomonadati</taxon>
        <taxon>Pseudomonadota</taxon>
        <taxon>Alphaproteobacteria</taxon>
        <taxon>Rhodospirillales</taxon>
        <taxon>Rhodovibrionaceae</taxon>
        <taxon>Limimonas</taxon>
    </lineage>
</organism>
<dbReference type="EMBL" id="FNCE01000011">
    <property type="protein sequence ID" value="SDG40529.1"/>
    <property type="molecule type" value="Genomic_DNA"/>
</dbReference>
<sequence>MRLKHTIASAAALALMASPAAAAETPITVHVISQGAKFIGSSMGGVQITLENARTGEVLDTGVTSGGTGDTDRIMRTAHKRGAQLSTEGAAQYSTTLDLQDPTKIRVTAHGPLAQEQSANTVSATQWVVPGKGITAGDAWRLTMPGFVVDVLEPGAHAEMKGTPATVTLHANVRMMCGCPITPGGTWDAERYEVAAILKRGGEKLREVPLKYDGSASQFAADVKLETPGGYSATVYAYDPKSGMTGLDRTTFAIEP</sequence>
<feature type="chain" id="PRO_5011718418" evidence="1">
    <location>
        <begin position="23"/>
        <end position="256"/>
    </location>
</feature>
<evidence type="ECO:0000313" key="3">
    <source>
        <dbReference type="Proteomes" id="UP000199415"/>
    </source>
</evidence>
<accession>A0A1G7U0D7</accession>
<dbReference type="RefSeq" id="WP_090021329.1">
    <property type="nucleotide sequence ID" value="NZ_FNCE01000011.1"/>
</dbReference>
<keyword evidence="3" id="KW-1185">Reference proteome</keyword>
<reference evidence="2 3" key="1">
    <citation type="submission" date="2016-10" db="EMBL/GenBank/DDBJ databases">
        <authorList>
            <person name="de Groot N.N."/>
        </authorList>
    </citation>
    <scope>NUCLEOTIDE SEQUENCE [LARGE SCALE GENOMIC DNA]</scope>
    <source>
        <strain evidence="2 3">DSM 25584</strain>
    </source>
</reference>
<proteinExistence type="predicted"/>